<name>A0A238J4G2_9RHOB</name>
<dbReference type="OrthoDB" id="9804695at2"/>
<dbReference type="SUPFAM" id="SSF51735">
    <property type="entry name" value="NAD(P)-binding Rossmann-fold domains"/>
    <property type="match status" value="1"/>
</dbReference>
<protein>
    <recommendedName>
        <fullName evidence="1">CoA-binding domain-containing protein</fullName>
    </recommendedName>
</protein>
<dbReference type="SMART" id="SM00881">
    <property type="entry name" value="CoA_binding"/>
    <property type="match status" value="1"/>
</dbReference>
<proteinExistence type="predicted"/>
<evidence type="ECO:0000313" key="2">
    <source>
        <dbReference type="EMBL" id="SMX25507.1"/>
    </source>
</evidence>
<dbReference type="PANTHER" id="PTHR33303:SF2">
    <property type="entry name" value="COA-BINDING DOMAIN-CONTAINING PROTEIN"/>
    <property type="match status" value="1"/>
</dbReference>
<evidence type="ECO:0000313" key="3">
    <source>
        <dbReference type="Proteomes" id="UP000201838"/>
    </source>
</evidence>
<reference evidence="2 3" key="1">
    <citation type="submission" date="2017-05" db="EMBL/GenBank/DDBJ databases">
        <authorList>
            <person name="Song R."/>
            <person name="Chenine A.L."/>
            <person name="Ruprecht R.M."/>
        </authorList>
    </citation>
    <scope>NUCLEOTIDE SEQUENCE [LARGE SCALE GENOMIC DNA]</scope>
    <source>
        <strain evidence="2 3">CECT 8489</strain>
    </source>
</reference>
<accession>A0A238J4G2</accession>
<dbReference type="Gene3D" id="3.40.50.720">
    <property type="entry name" value="NAD(P)-binding Rossmann-like Domain"/>
    <property type="match status" value="1"/>
</dbReference>
<gene>
    <name evidence="2" type="ORF">BOA8489_03651</name>
</gene>
<dbReference type="EMBL" id="FXXQ01000018">
    <property type="protein sequence ID" value="SMX25507.1"/>
    <property type="molecule type" value="Genomic_DNA"/>
</dbReference>
<feature type="domain" description="CoA-binding" evidence="1">
    <location>
        <begin position="12"/>
        <end position="108"/>
    </location>
</feature>
<dbReference type="Proteomes" id="UP000201838">
    <property type="component" value="Unassembled WGS sequence"/>
</dbReference>
<dbReference type="RefSeq" id="WP_093975697.1">
    <property type="nucleotide sequence ID" value="NZ_FXXQ01000018.1"/>
</dbReference>
<evidence type="ECO:0000259" key="1">
    <source>
        <dbReference type="SMART" id="SM00881"/>
    </source>
</evidence>
<dbReference type="Pfam" id="PF13380">
    <property type="entry name" value="CoA_binding_2"/>
    <property type="match status" value="1"/>
</dbReference>
<organism evidence="2 3">
    <name type="scientific">Boseongicola aestuarii</name>
    <dbReference type="NCBI Taxonomy" id="1470561"/>
    <lineage>
        <taxon>Bacteria</taxon>
        <taxon>Pseudomonadati</taxon>
        <taxon>Pseudomonadota</taxon>
        <taxon>Alphaproteobacteria</taxon>
        <taxon>Rhodobacterales</taxon>
        <taxon>Paracoccaceae</taxon>
        <taxon>Boseongicola</taxon>
    </lineage>
</organism>
<dbReference type="InterPro" id="IPR036291">
    <property type="entry name" value="NAD(P)-bd_dom_sf"/>
</dbReference>
<dbReference type="InterPro" id="IPR003781">
    <property type="entry name" value="CoA-bd"/>
</dbReference>
<dbReference type="PANTHER" id="PTHR33303">
    <property type="entry name" value="CYTOPLASMIC PROTEIN-RELATED"/>
    <property type="match status" value="1"/>
</dbReference>
<keyword evidence="3" id="KW-1185">Reference proteome</keyword>
<sequence length="144" mass="15753">MTPSDERIARALLETRTIALVGASMNPDRASHRVGTYLASVGYRVIPVNTGHVGKTLFGQTVVGRLCDIKEDVQLVDIFRNSDAVVPVVEEALNSLKGLRVIWMQLGIRNAEARRIAEARGLTVFEDRCTATEHGRLLRGAKSA</sequence>
<dbReference type="AlphaFoldDB" id="A0A238J4G2"/>